<evidence type="ECO:0000256" key="7">
    <source>
        <dbReference type="ARBA" id="ARBA00023136"/>
    </source>
</evidence>
<keyword evidence="3 9" id="KW-1003">Cell membrane</keyword>
<evidence type="ECO:0000256" key="5">
    <source>
        <dbReference type="ARBA" id="ARBA00022692"/>
    </source>
</evidence>
<dbReference type="RefSeq" id="WP_163249823.1">
    <property type="nucleotide sequence ID" value="NZ_SXDP01000015.1"/>
</dbReference>
<dbReference type="UniPathway" id="UPA00556"/>
<feature type="transmembrane region" description="Helical" evidence="10">
    <location>
        <begin position="6"/>
        <end position="26"/>
    </location>
</feature>
<dbReference type="PANTHER" id="PTHR13285:SF23">
    <property type="entry name" value="TEICHOIC ACID D-ALANYLTRANSFERASE"/>
    <property type="match status" value="1"/>
</dbReference>
<comment type="similarity">
    <text evidence="2 9">Belongs to the membrane-bound acyltransferase family.</text>
</comment>
<comment type="function">
    <text evidence="9">O-acyltransferase that catalyzes D-alanylation of both teichoic acid and lipoteichoic acid (LTA). D-alanylation of LTA plays an important role in modulating the properties of the cell wall in Gram-positive bacteria, influencing the net charge of the cell wall. Catalyzes D-alanylation from DltC carrier protein.</text>
</comment>
<organism evidence="11 12">
    <name type="scientific">Clostridium niameyense</name>
    <dbReference type="NCBI Taxonomy" id="1622073"/>
    <lineage>
        <taxon>Bacteria</taxon>
        <taxon>Bacillati</taxon>
        <taxon>Bacillota</taxon>
        <taxon>Clostridia</taxon>
        <taxon>Eubacteriales</taxon>
        <taxon>Clostridiaceae</taxon>
        <taxon>Clostridium</taxon>
    </lineage>
</organism>
<dbReference type="InterPro" id="IPR024024">
    <property type="entry name" value="DltB"/>
</dbReference>
<keyword evidence="8 9" id="KW-0012">Acyltransferase</keyword>
<feature type="transmembrane region" description="Helical" evidence="10">
    <location>
        <begin position="33"/>
        <end position="48"/>
    </location>
</feature>
<evidence type="ECO:0000256" key="6">
    <source>
        <dbReference type="ARBA" id="ARBA00022989"/>
    </source>
</evidence>
<feature type="transmembrane region" description="Helical" evidence="10">
    <location>
        <begin position="362"/>
        <end position="381"/>
    </location>
</feature>
<evidence type="ECO:0000256" key="1">
    <source>
        <dbReference type="ARBA" id="ARBA00004651"/>
    </source>
</evidence>
<evidence type="ECO:0000256" key="3">
    <source>
        <dbReference type="ARBA" id="ARBA00022475"/>
    </source>
</evidence>
<dbReference type="EMBL" id="SXDP01000015">
    <property type="protein sequence ID" value="NEZ47912.1"/>
    <property type="molecule type" value="Genomic_DNA"/>
</dbReference>
<dbReference type="NCBIfam" id="TIGR04091">
    <property type="entry name" value="LTA_dltB"/>
    <property type="match status" value="1"/>
</dbReference>
<dbReference type="EC" id="2.3.1.-" evidence="9"/>
<dbReference type="Pfam" id="PF03062">
    <property type="entry name" value="MBOAT"/>
    <property type="match status" value="1"/>
</dbReference>
<evidence type="ECO:0000256" key="9">
    <source>
        <dbReference type="PIRNR" id="PIRNR016636"/>
    </source>
</evidence>
<dbReference type="AlphaFoldDB" id="A0A6M0RCL2"/>
<evidence type="ECO:0000256" key="2">
    <source>
        <dbReference type="ARBA" id="ARBA00010323"/>
    </source>
</evidence>
<dbReference type="GO" id="GO:0005886">
    <property type="term" value="C:plasma membrane"/>
    <property type="evidence" value="ECO:0007669"/>
    <property type="project" value="UniProtKB-SubCell"/>
</dbReference>
<protein>
    <recommendedName>
        <fullName evidence="9">Teichoic acid D-alanyltransferase</fullName>
        <ecNumber evidence="9">2.3.1.-</ecNumber>
    </recommendedName>
</protein>
<comment type="subcellular location">
    <subcellularLocation>
        <location evidence="1">Cell membrane</location>
        <topology evidence="1">Multi-pass membrane protein</topology>
    </subcellularLocation>
</comment>
<reference evidence="11 12" key="1">
    <citation type="submission" date="2019-04" db="EMBL/GenBank/DDBJ databases">
        <title>Genome sequencing of Clostridium botulinum Groups I-IV and Clostridium butyricum.</title>
        <authorList>
            <person name="Brunt J."/>
            <person name="Van Vliet A.H.M."/>
            <person name="Stringer S.C."/>
            <person name="Carter A.T."/>
            <person name="Peck M.W."/>
        </authorList>
    </citation>
    <scope>NUCLEOTIDE SEQUENCE [LARGE SCALE GENOMIC DNA]</scope>
    <source>
        <strain evidence="11 12">IFR 18/094</strain>
    </source>
</reference>
<comment type="caution">
    <text evidence="11">The sequence shown here is derived from an EMBL/GenBank/DDBJ whole genome shotgun (WGS) entry which is preliminary data.</text>
</comment>
<dbReference type="InterPro" id="IPR004299">
    <property type="entry name" value="MBOAT_fam"/>
</dbReference>
<evidence type="ECO:0000313" key="12">
    <source>
        <dbReference type="Proteomes" id="UP000473885"/>
    </source>
</evidence>
<dbReference type="GO" id="GO:0016746">
    <property type="term" value="F:acyltransferase activity"/>
    <property type="evidence" value="ECO:0007669"/>
    <property type="project" value="UniProtKB-KW"/>
</dbReference>
<keyword evidence="6 10" id="KW-1133">Transmembrane helix</keyword>
<feature type="transmembrane region" description="Helical" evidence="10">
    <location>
        <begin position="137"/>
        <end position="155"/>
    </location>
</feature>
<keyword evidence="7 9" id="KW-0472">Membrane</keyword>
<feature type="transmembrane region" description="Helical" evidence="10">
    <location>
        <begin position="324"/>
        <end position="341"/>
    </location>
</feature>
<dbReference type="InterPro" id="IPR024194">
    <property type="entry name" value="Ac/AlaTfrase_AlgI/DltB"/>
</dbReference>
<evidence type="ECO:0000256" key="8">
    <source>
        <dbReference type="ARBA" id="ARBA00023315"/>
    </source>
</evidence>
<proteinExistence type="inferred from homology"/>
<keyword evidence="5 10" id="KW-0812">Transmembrane</keyword>
<evidence type="ECO:0000313" key="11">
    <source>
        <dbReference type="EMBL" id="NEZ47912.1"/>
    </source>
</evidence>
<feature type="transmembrane region" description="Helical" evidence="10">
    <location>
        <begin position="226"/>
        <end position="247"/>
    </location>
</feature>
<dbReference type="PANTHER" id="PTHR13285">
    <property type="entry name" value="ACYLTRANSFERASE"/>
    <property type="match status" value="1"/>
</dbReference>
<dbReference type="PIRSF" id="PIRSF500216">
    <property type="entry name" value="DltB"/>
    <property type="match status" value="1"/>
</dbReference>
<evidence type="ECO:0000256" key="10">
    <source>
        <dbReference type="SAM" id="Phobius"/>
    </source>
</evidence>
<feature type="transmembrane region" description="Helical" evidence="10">
    <location>
        <begin position="80"/>
        <end position="97"/>
    </location>
</feature>
<dbReference type="InterPro" id="IPR051085">
    <property type="entry name" value="MB_O-acyltransferase"/>
</dbReference>
<name>A0A6M0RCL2_9CLOT</name>
<feature type="transmembrane region" description="Helical" evidence="10">
    <location>
        <begin position="186"/>
        <end position="205"/>
    </location>
</feature>
<keyword evidence="12" id="KW-1185">Reference proteome</keyword>
<gene>
    <name evidence="11" type="primary">dltB</name>
    <name evidence="11" type="ORF">FDF74_12045</name>
</gene>
<feature type="transmembrane region" description="Helical" evidence="10">
    <location>
        <begin position="300"/>
        <end position="318"/>
    </location>
</feature>
<dbReference type="GO" id="GO:0070395">
    <property type="term" value="P:lipoteichoic acid biosynthetic process"/>
    <property type="evidence" value="ECO:0007669"/>
    <property type="project" value="UniProtKB-UniRule"/>
</dbReference>
<dbReference type="PIRSF" id="PIRSF016636">
    <property type="entry name" value="AlgI_DltB"/>
    <property type="match status" value="1"/>
</dbReference>
<evidence type="ECO:0000256" key="4">
    <source>
        <dbReference type="ARBA" id="ARBA00022679"/>
    </source>
</evidence>
<sequence>MIPYSNLLFFYLAFLLLIPAFLLGIFEKPIKKYGLIATIIMLFLFVGSSKLEMICLICFYLGQVILLKFYLYIRRFSKNIWHLRIILFLSLLPLILVKCNRFITVKTLGFIGISYVTFRTIEILIEIYDGLIKEISLIDYTYFILFFPTILSGPIDRFRRFKSNIDEKISRKTYIEDYFAVGLKKVLLGALYKFVIATFISNLWMNKIPRVHTCSNILNYMYSYSLYLFFDFAGYSLMAIGIGYILGVKVPENFNRPFISKDIKEFWNRWHMSLSFWFRDFIYTRFVMDSMRKNRFKNRYTASYIGFFITMLVMGIWHGVYIHYLIYGVYEGILLAGTDYFQKNSKFYKRNKKKKWYKYVSVFVTFNLVCFGLLIFSGYLYNK</sequence>
<comment type="pathway">
    <text evidence="9">Cell wall biogenesis; lipoteichoic acid biosynthesis.</text>
</comment>
<keyword evidence="4 9" id="KW-0808">Transferase</keyword>
<dbReference type="Proteomes" id="UP000473885">
    <property type="component" value="Unassembled WGS sequence"/>
</dbReference>
<accession>A0A6M0RCL2</accession>